<evidence type="ECO:0000256" key="11">
    <source>
        <dbReference type="ARBA" id="ARBA00023014"/>
    </source>
</evidence>
<reference evidence="18" key="1">
    <citation type="submission" date="2021-04" db="EMBL/GenBank/DDBJ databases">
        <authorList>
            <person name="Rodrigo-Torres L."/>
            <person name="Arahal R. D."/>
            <person name="Lucena T."/>
        </authorList>
    </citation>
    <scope>NUCLEOTIDE SEQUENCE</scope>
    <source>
        <strain evidence="18">AS29M-1</strain>
    </source>
</reference>
<organism evidence="18 19">
    <name type="scientific">Parvicella tangerina</name>
    <dbReference type="NCBI Taxonomy" id="2829795"/>
    <lineage>
        <taxon>Bacteria</taxon>
        <taxon>Pseudomonadati</taxon>
        <taxon>Bacteroidota</taxon>
        <taxon>Flavobacteriia</taxon>
        <taxon>Flavobacteriales</taxon>
        <taxon>Parvicellaceae</taxon>
        <taxon>Parvicella</taxon>
    </lineage>
</organism>
<evidence type="ECO:0000256" key="12">
    <source>
        <dbReference type="ARBA" id="ARBA00051157"/>
    </source>
</evidence>
<dbReference type="InterPro" id="IPR007197">
    <property type="entry name" value="rSAM"/>
</dbReference>
<dbReference type="SMART" id="SM00729">
    <property type="entry name" value="Elp3"/>
    <property type="match status" value="1"/>
</dbReference>
<comment type="subunit">
    <text evidence="13">Homodimer.</text>
</comment>
<feature type="binding site" evidence="13 14">
    <location>
        <position position="258"/>
    </location>
    <ligand>
        <name>[2Fe-2S] cluster</name>
        <dbReference type="ChEBI" id="CHEBI:190135"/>
    </ligand>
</feature>
<evidence type="ECO:0000256" key="15">
    <source>
        <dbReference type="SAM" id="MobiDB-lite"/>
    </source>
</evidence>
<comment type="similarity">
    <text evidence="2 13">Belongs to the radical SAM superfamily. Biotin synthase family.</text>
</comment>
<evidence type="ECO:0000256" key="9">
    <source>
        <dbReference type="ARBA" id="ARBA00022756"/>
    </source>
</evidence>
<comment type="cofactor">
    <cofactor evidence="13">
        <name>[2Fe-2S] cluster</name>
        <dbReference type="ChEBI" id="CHEBI:190135"/>
    </cofactor>
    <text evidence="13">Binds 1 [2Fe-2S] cluster. The cluster is coordinated with 3 cysteines and 1 arginine.</text>
</comment>
<evidence type="ECO:0000256" key="7">
    <source>
        <dbReference type="ARBA" id="ARBA00022714"/>
    </source>
</evidence>
<evidence type="ECO:0000256" key="10">
    <source>
        <dbReference type="ARBA" id="ARBA00023004"/>
    </source>
</evidence>
<evidence type="ECO:0000256" key="2">
    <source>
        <dbReference type="ARBA" id="ARBA00010765"/>
    </source>
</evidence>
<evidence type="ECO:0000256" key="1">
    <source>
        <dbReference type="ARBA" id="ARBA00004942"/>
    </source>
</evidence>
<evidence type="ECO:0000256" key="13">
    <source>
        <dbReference type="HAMAP-Rule" id="MF_01694"/>
    </source>
</evidence>
<dbReference type="FunFam" id="3.20.20.70:FF:000011">
    <property type="entry name" value="Biotin synthase"/>
    <property type="match status" value="1"/>
</dbReference>
<dbReference type="SMART" id="SM00876">
    <property type="entry name" value="BATS"/>
    <property type="match status" value="1"/>
</dbReference>
<comment type="cofactor">
    <cofactor evidence="13 14">
        <name>[4Fe-4S] cluster</name>
        <dbReference type="ChEBI" id="CHEBI:49883"/>
    </cofactor>
    <text evidence="13 14">Binds 1 [4Fe-4S] cluster. The cluster is coordinated with 3 cysteines and an exchangeable S-adenosyl-L-methionine.</text>
</comment>
<dbReference type="GO" id="GO:0051539">
    <property type="term" value="F:4 iron, 4 sulfur cluster binding"/>
    <property type="evidence" value="ECO:0007669"/>
    <property type="project" value="UniProtKB-KW"/>
</dbReference>
<feature type="region of interest" description="Disordered" evidence="15">
    <location>
        <begin position="325"/>
        <end position="375"/>
    </location>
</feature>
<dbReference type="GO" id="GO:0051537">
    <property type="term" value="F:2 iron, 2 sulfur cluster binding"/>
    <property type="evidence" value="ECO:0007669"/>
    <property type="project" value="UniProtKB-KW"/>
</dbReference>
<evidence type="ECO:0000313" key="18">
    <source>
        <dbReference type="EMBL" id="CAG5081412.1"/>
    </source>
</evidence>
<dbReference type="PANTHER" id="PTHR22976:SF2">
    <property type="entry name" value="BIOTIN SYNTHASE, MITOCHONDRIAL"/>
    <property type="match status" value="1"/>
</dbReference>
<keyword evidence="7 13" id="KW-0001">2Fe-2S</keyword>
<dbReference type="Gene3D" id="3.20.20.70">
    <property type="entry name" value="Aldolase class I"/>
    <property type="match status" value="1"/>
</dbReference>
<comment type="function">
    <text evidence="13">Catalyzes the conversion of dethiobiotin (DTB) to biotin by the insertion of a sulfur atom into dethiobiotin via a radical-based mechanism.</text>
</comment>
<dbReference type="Pfam" id="PF04055">
    <property type="entry name" value="Radical_SAM"/>
    <property type="match status" value="1"/>
</dbReference>
<dbReference type="Proteomes" id="UP000683507">
    <property type="component" value="Chromosome"/>
</dbReference>
<feature type="binding site" evidence="13 14">
    <location>
        <position position="57"/>
    </location>
    <ligand>
        <name>[4Fe-4S] cluster</name>
        <dbReference type="ChEBI" id="CHEBI:49883"/>
        <note>4Fe-4S-S-AdoMet</note>
    </ligand>
</feature>
<protein>
    <recommendedName>
        <fullName evidence="3 13">Biotin synthase</fullName>
        <ecNumber evidence="3 13">2.8.1.6</ecNumber>
    </recommendedName>
</protein>
<evidence type="ECO:0000313" key="19">
    <source>
        <dbReference type="Proteomes" id="UP000683507"/>
    </source>
</evidence>
<evidence type="ECO:0000256" key="5">
    <source>
        <dbReference type="ARBA" id="ARBA00022679"/>
    </source>
</evidence>
<dbReference type="NCBIfam" id="TIGR00433">
    <property type="entry name" value="bioB"/>
    <property type="match status" value="1"/>
</dbReference>
<proteinExistence type="inferred from homology"/>
<dbReference type="SFLD" id="SFLDG01278">
    <property type="entry name" value="biotin_synthase_like"/>
    <property type="match status" value="1"/>
</dbReference>
<dbReference type="RefSeq" id="WP_258541821.1">
    <property type="nucleotide sequence ID" value="NZ_OU015584.1"/>
</dbReference>
<dbReference type="GO" id="GO:0005506">
    <property type="term" value="F:iron ion binding"/>
    <property type="evidence" value="ECO:0007669"/>
    <property type="project" value="UniProtKB-UniRule"/>
</dbReference>
<comment type="catalytic activity">
    <reaction evidence="12 13">
        <text>(4R,5S)-dethiobiotin + (sulfur carrier)-SH + 2 reduced [2Fe-2S]-[ferredoxin] + 2 S-adenosyl-L-methionine = (sulfur carrier)-H + biotin + 2 5'-deoxyadenosine + 2 L-methionine + 2 oxidized [2Fe-2S]-[ferredoxin]</text>
        <dbReference type="Rhea" id="RHEA:22060"/>
        <dbReference type="Rhea" id="RHEA-COMP:10000"/>
        <dbReference type="Rhea" id="RHEA-COMP:10001"/>
        <dbReference type="Rhea" id="RHEA-COMP:14737"/>
        <dbReference type="Rhea" id="RHEA-COMP:14739"/>
        <dbReference type="ChEBI" id="CHEBI:17319"/>
        <dbReference type="ChEBI" id="CHEBI:29917"/>
        <dbReference type="ChEBI" id="CHEBI:33737"/>
        <dbReference type="ChEBI" id="CHEBI:33738"/>
        <dbReference type="ChEBI" id="CHEBI:57586"/>
        <dbReference type="ChEBI" id="CHEBI:57844"/>
        <dbReference type="ChEBI" id="CHEBI:59789"/>
        <dbReference type="ChEBI" id="CHEBI:64428"/>
        <dbReference type="ChEBI" id="CHEBI:149473"/>
        <dbReference type="EC" id="2.8.1.6"/>
    </reaction>
</comment>
<dbReference type="PANTHER" id="PTHR22976">
    <property type="entry name" value="BIOTIN SYNTHASE"/>
    <property type="match status" value="1"/>
</dbReference>
<evidence type="ECO:0000256" key="8">
    <source>
        <dbReference type="ARBA" id="ARBA00022723"/>
    </source>
</evidence>
<dbReference type="GO" id="GO:0004076">
    <property type="term" value="F:biotin synthase activity"/>
    <property type="evidence" value="ECO:0007669"/>
    <property type="project" value="UniProtKB-UniRule"/>
</dbReference>
<dbReference type="InterPro" id="IPR058240">
    <property type="entry name" value="rSAM_sf"/>
</dbReference>
<dbReference type="HAMAP" id="MF_01694">
    <property type="entry name" value="BioB"/>
    <property type="match status" value="1"/>
</dbReference>
<dbReference type="InterPro" id="IPR013785">
    <property type="entry name" value="Aldolase_TIM"/>
</dbReference>
<dbReference type="SFLD" id="SFLDG01060">
    <property type="entry name" value="BATS_domain_containing"/>
    <property type="match status" value="1"/>
</dbReference>
<feature type="domain" description="Biotin and thiamin synthesis-associated" evidence="17">
    <location>
        <begin position="218"/>
        <end position="310"/>
    </location>
</feature>
<keyword evidence="19" id="KW-1185">Reference proteome</keyword>
<evidence type="ECO:0000259" key="17">
    <source>
        <dbReference type="SMART" id="SM00876"/>
    </source>
</evidence>
<dbReference type="SFLD" id="SFLDS00029">
    <property type="entry name" value="Radical_SAM"/>
    <property type="match status" value="1"/>
</dbReference>
<dbReference type="GO" id="GO:0009102">
    <property type="term" value="P:biotin biosynthetic process"/>
    <property type="evidence" value="ECO:0007669"/>
    <property type="project" value="UniProtKB-UniRule"/>
</dbReference>
<dbReference type="SFLD" id="SFLDF00272">
    <property type="entry name" value="biotin_synthase"/>
    <property type="match status" value="1"/>
</dbReference>
<keyword evidence="4 13" id="KW-0004">4Fe-4S</keyword>
<name>A0A916NHF8_9FLAO</name>
<dbReference type="Pfam" id="PF06968">
    <property type="entry name" value="BATS"/>
    <property type="match status" value="1"/>
</dbReference>
<evidence type="ECO:0000256" key="14">
    <source>
        <dbReference type="PIRSR" id="PIRSR001619-1"/>
    </source>
</evidence>
<keyword evidence="9 13" id="KW-0093">Biotin biosynthesis</keyword>
<feature type="binding site" evidence="13 14">
    <location>
        <position position="50"/>
    </location>
    <ligand>
        <name>[4Fe-4S] cluster</name>
        <dbReference type="ChEBI" id="CHEBI:49883"/>
        <note>4Fe-4S-S-AdoMet</note>
    </ligand>
</feature>
<evidence type="ECO:0000259" key="16">
    <source>
        <dbReference type="SMART" id="SM00729"/>
    </source>
</evidence>
<dbReference type="EMBL" id="OU015584">
    <property type="protein sequence ID" value="CAG5081412.1"/>
    <property type="molecule type" value="Genomic_DNA"/>
</dbReference>
<dbReference type="InterPro" id="IPR006638">
    <property type="entry name" value="Elp3/MiaA/NifB-like_rSAM"/>
</dbReference>
<evidence type="ECO:0000256" key="3">
    <source>
        <dbReference type="ARBA" id="ARBA00012236"/>
    </source>
</evidence>
<dbReference type="KEGG" id="ptan:CRYO30217_01625"/>
<feature type="domain" description="Elp3/MiaA/NifB-like radical SAM core" evidence="16">
    <location>
        <begin position="40"/>
        <end position="247"/>
    </location>
</feature>
<dbReference type="InterPro" id="IPR010722">
    <property type="entry name" value="BATS_dom"/>
</dbReference>
<accession>A0A916NHF8</accession>
<evidence type="ECO:0000256" key="4">
    <source>
        <dbReference type="ARBA" id="ARBA00022485"/>
    </source>
</evidence>
<feature type="binding site" evidence="13 14">
    <location>
        <position position="186"/>
    </location>
    <ligand>
        <name>[2Fe-2S] cluster</name>
        <dbReference type="ChEBI" id="CHEBI:190135"/>
    </ligand>
</feature>
<comment type="pathway">
    <text evidence="1 13">Cofactor biosynthesis; biotin biosynthesis; biotin from 7,8-diaminononanoate: step 2/2.</text>
</comment>
<dbReference type="PIRSF" id="PIRSF001619">
    <property type="entry name" value="Biotin_synth"/>
    <property type="match status" value="1"/>
</dbReference>
<keyword evidence="8 13" id="KW-0479">Metal-binding</keyword>
<dbReference type="EC" id="2.8.1.6" evidence="3 13"/>
<keyword evidence="5 13" id="KW-0808">Transferase</keyword>
<feature type="binding site" evidence="13 14">
    <location>
        <position position="54"/>
    </location>
    <ligand>
        <name>[4Fe-4S] cluster</name>
        <dbReference type="ChEBI" id="CHEBI:49883"/>
        <note>4Fe-4S-S-AdoMet</note>
    </ligand>
</feature>
<dbReference type="InterPro" id="IPR002684">
    <property type="entry name" value="Biotin_synth/BioAB"/>
</dbReference>
<dbReference type="SUPFAM" id="SSF102114">
    <property type="entry name" value="Radical SAM enzymes"/>
    <property type="match status" value="1"/>
</dbReference>
<gene>
    <name evidence="13 18" type="primary">bioB</name>
    <name evidence="18" type="ORF">CRYO30217_01625</name>
</gene>
<sequence>MRTWTKEEITELYHKPLMELLYEAASVHRKNFDPLEVQVSTLVSIKTGNCAEDCGYCPQAARYNTGIDTNELMSLEEVIQKGKDAKAAGSSRVCMGASWRNVKEDDDFDQVLEMVRSLNEMDLEVCCTLGMLTENQAKRLANAGLYAYNHNLDTSEEYYKEVISTRGYEDRLNTIDNASKAGITVCSGGILGMGEKDEDRIGMLYTLSLMNPRPASVPINALVAVEGTPMEDQQEVSIWEMVRMIATTRIVMDTSYVRLSAGRTQMTDEGQALCFMAGANSIFAGEKLLTTPNPEFVGDMALFNNLGIKPMPAYKHGPKPQINEAYKERSEEANEKIKWSRPGHKIERNEAKKAEAKASRKGEFEPRKVSSVEKI</sequence>
<feature type="binding site" evidence="13 14">
    <location>
        <position position="126"/>
    </location>
    <ligand>
        <name>[2Fe-2S] cluster</name>
        <dbReference type="ChEBI" id="CHEBI:190135"/>
    </ligand>
</feature>
<keyword evidence="11 13" id="KW-0411">Iron-sulfur</keyword>
<evidence type="ECO:0000256" key="6">
    <source>
        <dbReference type="ARBA" id="ARBA00022691"/>
    </source>
</evidence>
<comment type="cofactor">
    <cofactor evidence="14">
        <name>[2Fe-2S] cluster</name>
        <dbReference type="ChEBI" id="CHEBI:190135"/>
    </cofactor>
    <text evidence="14">Binds 1 [2Fe-2S] cluster. The cluster is coordinated with 3 cysteines and 1 arginine.</text>
</comment>
<feature type="binding site" evidence="13 14">
    <location>
        <position position="94"/>
    </location>
    <ligand>
        <name>[2Fe-2S] cluster</name>
        <dbReference type="ChEBI" id="CHEBI:190135"/>
    </ligand>
</feature>
<keyword evidence="6 13" id="KW-0949">S-adenosyl-L-methionine</keyword>
<dbReference type="CDD" id="cd01335">
    <property type="entry name" value="Radical_SAM"/>
    <property type="match status" value="1"/>
</dbReference>
<dbReference type="InterPro" id="IPR024177">
    <property type="entry name" value="Biotin_synthase"/>
</dbReference>
<dbReference type="AlphaFoldDB" id="A0A916NHF8"/>
<keyword evidence="10 13" id="KW-0408">Iron</keyword>